<feature type="signal peptide" evidence="4">
    <location>
        <begin position="1"/>
        <end position="16"/>
    </location>
</feature>
<feature type="binding site" evidence="2">
    <location>
        <position position="103"/>
    </location>
    <ligand>
        <name>substrate</name>
    </ligand>
</feature>
<organism evidence="6 7">
    <name type="scientific">Oryctes borbonicus</name>
    <dbReference type="NCBI Taxonomy" id="1629725"/>
    <lineage>
        <taxon>Eukaryota</taxon>
        <taxon>Metazoa</taxon>
        <taxon>Ecdysozoa</taxon>
        <taxon>Arthropoda</taxon>
        <taxon>Hexapoda</taxon>
        <taxon>Insecta</taxon>
        <taxon>Pterygota</taxon>
        <taxon>Neoptera</taxon>
        <taxon>Endopterygota</taxon>
        <taxon>Coleoptera</taxon>
        <taxon>Polyphaga</taxon>
        <taxon>Scarabaeiformia</taxon>
        <taxon>Scarabaeidae</taxon>
        <taxon>Dynastinae</taxon>
        <taxon>Oryctes</taxon>
    </lineage>
</organism>
<dbReference type="PROSITE" id="PS00062">
    <property type="entry name" value="ALDOKETO_REDUCTASE_2"/>
    <property type="match status" value="1"/>
</dbReference>
<evidence type="ECO:0000256" key="1">
    <source>
        <dbReference type="PIRSR" id="PIRSR000097-1"/>
    </source>
</evidence>
<sequence>LKWLLWIISSRLSSVTDNTLEVALNEALKAGYRHIDTAAIYQNEEVVGKVLKNWFDSGKLNRKDVFVTTKLDPTTMDPATVEECLQESLKKLQLDYVDLYLVHFPITIAKDENGENYGRTDIDYLDVWKKVEEQYDAGRAKSIGISNFSIKKIERLLKNCRVKPANNQVETHVYMQQKELFDFCTKKGITVVAYSPLGCRGYNLFLEGIGQQTKEVRDIVTDETILALAKKHSKTAAQIALRFLVQLGMAP</sequence>
<evidence type="ECO:0000256" key="4">
    <source>
        <dbReference type="SAM" id="SignalP"/>
    </source>
</evidence>
<dbReference type="InterPro" id="IPR036812">
    <property type="entry name" value="NAD(P)_OxRdtase_dom_sf"/>
</dbReference>
<protein>
    <recommendedName>
        <fullName evidence="5">NADP-dependent oxidoreductase domain-containing protein</fullName>
    </recommendedName>
</protein>
<evidence type="ECO:0000259" key="5">
    <source>
        <dbReference type="Pfam" id="PF00248"/>
    </source>
</evidence>
<accession>A0A0T6B8D5</accession>
<dbReference type="CDD" id="cd19071">
    <property type="entry name" value="AKR_AKR1-5-like"/>
    <property type="match status" value="1"/>
</dbReference>
<feature type="domain" description="NADP-dependent oxidoreductase" evidence="5">
    <location>
        <begin position="13"/>
        <end position="246"/>
    </location>
</feature>
<dbReference type="PROSITE" id="PS00798">
    <property type="entry name" value="ALDOKETO_REDUCTASE_1"/>
    <property type="match status" value="1"/>
</dbReference>
<dbReference type="InterPro" id="IPR020471">
    <property type="entry name" value="AKR"/>
</dbReference>
<evidence type="ECO:0000313" key="7">
    <source>
        <dbReference type="Proteomes" id="UP000051574"/>
    </source>
</evidence>
<dbReference type="PRINTS" id="PR00069">
    <property type="entry name" value="ALDKETRDTASE"/>
</dbReference>
<feature type="non-terminal residue" evidence="6">
    <location>
        <position position="251"/>
    </location>
</feature>
<evidence type="ECO:0000313" key="6">
    <source>
        <dbReference type="EMBL" id="KRT83590.1"/>
    </source>
</evidence>
<feature type="active site" description="Proton donor" evidence="1">
    <location>
        <position position="41"/>
    </location>
</feature>
<dbReference type="Gene3D" id="3.20.20.100">
    <property type="entry name" value="NADP-dependent oxidoreductase domain"/>
    <property type="match status" value="1"/>
</dbReference>
<dbReference type="AlphaFoldDB" id="A0A0T6B8D5"/>
<keyword evidence="4" id="KW-0732">Signal</keyword>
<dbReference type="SUPFAM" id="SSF51430">
    <property type="entry name" value="NAD(P)-linked oxidoreductase"/>
    <property type="match status" value="1"/>
</dbReference>
<dbReference type="InterPro" id="IPR018170">
    <property type="entry name" value="Aldo/ket_reductase_CS"/>
</dbReference>
<gene>
    <name evidence="6" type="ORF">AMK59_4749</name>
</gene>
<feature type="site" description="Lowers pKa of active site Tyr" evidence="3">
    <location>
        <position position="70"/>
    </location>
</feature>
<reference evidence="6 7" key="1">
    <citation type="submission" date="2015-09" db="EMBL/GenBank/DDBJ databases">
        <title>Draft genome of the scarab beetle Oryctes borbonicus.</title>
        <authorList>
            <person name="Meyer J.M."/>
            <person name="Markov G.V."/>
            <person name="Baskaran P."/>
            <person name="Herrmann M."/>
            <person name="Sommer R.J."/>
            <person name="Roedelsperger C."/>
        </authorList>
    </citation>
    <scope>NUCLEOTIDE SEQUENCE [LARGE SCALE GENOMIC DNA]</scope>
    <source>
        <strain evidence="6">OB123</strain>
        <tissue evidence="6">Whole animal</tissue>
    </source>
</reference>
<dbReference type="PIRSF" id="PIRSF000097">
    <property type="entry name" value="AKR"/>
    <property type="match status" value="1"/>
</dbReference>
<dbReference type="Pfam" id="PF00248">
    <property type="entry name" value="Aldo_ket_red"/>
    <property type="match status" value="1"/>
</dbReference>
<name>A0A0T6B8D5_9SCAR</name>
<feature type="chain" id="PRO_5006668468" description="NADP-dependent oxidoreductase domain-containing protein" evidence="4">
    <location>
        <begin position="17"/>
        <end position="251"/>
    </location>
</feature>
<dbReference type="Proteomes" id="UP000051574">
    <property type="component" value="Unassembled WGS sequence"/>
</dbReference>
<dbReference type="GO" id="GO:0016491">
    <property type="term" value="F:oxidoreductase activity"/>
    <property type="evidence" value="ECO:0007669"/>
    <property type="project" value="InterPro"/>
</dbReference>
<proteinExistence type="predicted"/>
<comment type="caution">
    <text evidence="6">The sequence shown here is derived from an EMBL/GenBank/DDBJ whole genome shotgun (WGS) entry which is preliminary data.</text>
</comment>
<dbReference type="EMBL" id="LJIG01009183">
    <property type="protein sequence ID" value="KRT83590.1"/>
    <property type="molecule type" value="Genomic_DNA"/>
</dbReference>
<keyword evidence="7" id="KW-1185">Reference proteome</keyword>
<dbReference type="InterPro" id="IPR023210">
    <property type="entry name" value="NADP_OxRdtase_dom"/>
</dbReference>
<evidence type="ECO:0000256" key="3">
    <source>
        <dbReference type="PIRSR" id="PIRSR000097-3"/>
    </source>
</evidence>
<dbReference type="OrthoDB" id="416253at2759"/>
<dbReference type="PANTHER" id="PTHR11732">
    <property type="entry name" value="ALDO/KETO REDUCTASE"/>
    <property type="match status" value="1"/>
</dbReference>
<evidence type="ECO:0000256" key="2">
    <source>
        <dbReference type="PIRSR" id="PIRSR000097-2"/>
    </source>
</evidence>
<feature type="non-terminal residue" evidence="6">
    <location>
        <position position="1"/>
    </location>
</feature>